<accession>A0A8S8XBQ4</accession>
<keyword evidence="5" id="KW-1185">Reference proteome</keyword>
<keyword evidence="2" id="KW-0812">Transmembrane</keyword>
<name>A0A8S8XBQ4_9PROT</name>
<feature type="compositionally biased region" description="Basic and acidic residues" evidence="1">
    <location>
        <begin position="674"/>
        <end position="683"/>
    </location>
</feature>
<dbReference type="Proteomes" id="UP000681075">
    <property type="component" value="Unassembled WGS sequence"/>
</dbReference>
<dbReference type="AlphaFoldDB" id="A0A8S8XBQ4"/>
<protein>
    <submittedName>
        <fullName evidence="4">Membrane protein</fullName>
    </submittedName>
</protein>
<evidence type="ECO:0000259" key="3">
    <source>
        <dbReference type="Pfam" id="PF05170"/>
    </source>
</evidence>
<feature type="domain" description="AsmA" evidence="3">
    <location>
        <begin position="1"/>
        <end position="536"/>
    </location>
</feature>
<sequence length="683" mass="73174">MPRSLRISLYVLASLAGLIVLVALLFQWNWLKAPIEARLGRATGKQVKIVGDVHGEWHWHPRIVFDDVQISEPDWQGNGTKVGQIEHTEIVVSVPALFRGALELPEIKLIKPELALVRHADGSANWTLDLPDDNSGSGPKIGNLQIEHGKLALQDALKKIGIESQVQTVNDKDGNGRIRITGHGTYKDAKFELKFEGGSVLNLRDTTQPYKVNVDAVAGRTHLTAVGTVIDPVQMAGLNLLTTLEGENAADLFPIAGIAAPDTPPYKLTGTLLRKGKIFTFQKFDGTVGDSDLQGTLQFDAGRERMLISGNLHSKQLKLKDLGLVVGAPAGTTSRRGTNTEQRVVAERFRNSDRVLPDAPLDFARIRSVDADVTLKAQTLEAPGLPLEDLDLGIKLDNSLLGLKPLKVGVAGGRAEGGIVIDARQDRVKTEYDLRLRGFKFEEILRRAGVPGHGDGTINGRIQLVGTGNSIRRSLGNADGQISAVMEGGRLSSLATELVGLDIAEAIGFAITGDKTYPMRCAVADFNVRDGIMDPRALVIDTTDTLIVGQGDISLRREALDLRIEANPKDVSPLTVRTPITIGGTFKYPAIGVDPKPLLIKGGIAAVLSVVLTPVGAALAFVDPGEGAQDSDCRGMINEANTRMTPAAQDATKQATPKPQGSPRTGTGSSTPVKPDKHSQPRH</sequence>
<dbReference type="PANTHER" id="PTHR30441:SF9">
    <property type="entry name" value="ASMA FAMILY PROTEIN YHJG"/>
    <property type="match status" value="1"/>
</dbReference>
<dbReference type="InterPro" id="IPR007844">
    <property type="entry name" value="AsmA"/>
</dbReference>
<feature type="compositionally biased region" description="Polar residues" evidence="1">
    <location>
        <begin position="651"/>
        <end position="672"/>
    </location>
</feature>
<dbReference type="RefSeq" id="WP_420241740.1">
    <property type="nucleotide sequence ID" value="NZ_BOPV01000001.1"/>
</dbReference>
<evidence type="ECO:0000313" key="4">
    <source>
        <dbReference type="EMBL" id="GIL38690.1"/>
    </source>
</evidence>
<reference evidence="4" key="1">
    <citation type="submission" date="2021-02" db="EMBL/GenBank/DDBJ databases">
        <title>Genome sequence of Rhodospirillales sp. strain TMPK1 isolated from soil.</title>
        <authorList>
            <person name="Nakai R."/>
            <person name="Kusada H."/>
            <person name="Tamaki H."/>
        </authorList>
    </citation>
    <scope>NUCLEOTIDE SEQUENCE</scope>
    <source>
        <strain evidence="4">TMPK1</strain>
    </source>
</reference>
<feature type="transmembrane region" description="Helical" evidence="2">
    <location>
        <begin position="7"/>
        <end position="31"/>
    </location>
</feature>
<dbReference type="GO" id="GO:0005886">
    <property type="term" value="C:plasma membrane"/>
    <property type="evidence" value="ECO:0007669"/>
    <property type="project" value="TreeGrafter"/>
</dbReference>
<dbReference type="EMBL" id="BOPV01000001">
    <property type="protein sequence ID" value="GIL38690.1"/>
    <property type="molecule type" value="Genomic_DNA"/>
</dbReference>
<keyword evidence="2" id="KW-0472">Membrane</keyword>
<dbReference type="GO" id="GO:0090313">
    <property type="term" value="P:regulation of protein targeting to membrane"/>
    <property type="evidence" value="ECO:0007669"/>
    <property type="project" value="TreeGrafter"/>
</dbReference>
<evidence type="ECO:0000256" key="2">
    <source>
        <dbReference type="SAM" id="Phobius"/>
    </source>
</evidence>
<feature type="region of interest" description="Disordered" evidence="1">
    <location>
        <begin position="642"/>
        <end position="683"/>
    </location>
</feature>
<proteinExistence type="predicted"/>
<organism evidence="4 5">
    <name type="scientific">Roseiterribacter gracilis</name>
    <dbReference type="NCBI Taxonomy" id="2812848"/>
    <lineage>
        <taxon>Bacteria</taxon>
        <taxon>Pseudomonadati</taxon>
        <taxon>Pseudomonadota</taxon>
        <taxon>Alphaproteobacteria</taxon>
        <taxon>Rhodospirillales</taxon>
        <taxon>Roseiterribacteraceae</taxon>
        <taxon>Roseiterribacter</taxon>
    </lineage>
</organism>
<dbReference type="InterPro" id="IPR052894">
    <property type="entry name" value="AsmA-related"/>
</dbReference>
<gene>
    <name evidence="4" type="ORF">TMPK1_09270</name>
</gene>
<dbReference type="PANTHER" id="PTHR30441">
    <property type="entry name" value="DUF748 DOMAIN-CONTAINING PROTEIN"/>
    <property type="match status" value="1"/>
</dbReference>
<dbReference type="Pfam" id="PF05170">
    <property type="entry name" value="AsmA"/>
    <property type="match status" value="1"/>
</dbReference>
<comment type="caution">
    <text evidence="4">The sequence shown here is derived from an EMBL/GenBank/DDBJ whole genome shotgun (WGS) entry which is preliminary data.</text>
</comment>
<evidence type="ECO:0000313" key="5">
    <source>
        <dbReference type="Proteomes" id="UP000681075"/>
    </source>
</evidence>
<evidence type="ECO:0000256" key="1">
    <source>
        <dbReference type="SAM" id="MobiDB-lite"/>
    </source>
</evidence>
<keyword evidence="2" id="KW-1133">Transmembrane helix</keyword>